<protein>
    <recommendedName>
        <fullName evidence="6">Excreted virulence factor EspC (Type VII ESX diderm)</fullName>
    </recommendedName>
</protein>
<organism evidence="3 4">
    <name type="scientific">Salinispora arenicola</name>
    <dbReference type="NCBI Taxonomy" id="168697"/>
    <lineage>
        <taxon>Bacteria</taxon>
        <taxon>Bacillati</taxon>
        <taxon>Actinomycetota</taxon>
        <taxon>Actinomycetes</taxon>
        <taxon>Micromonosporales</taxon>
        <taxon>Micromonosporaceae</taxon>
        <taxon>Salinispora</taxon>
    </lineage>
</organism>
<dbReference type="EMBL" id="VFOL01000001">
    <property type="protein sequence ID" value="TQL35290.1"/>
    <property type="molecule type" value="Genomic_DNA"/>
</dbReference>
<evidence type="ECO:0000313" key="4">
    <source>
        <dbReference type="Proteomes" id="UP000315983"/>
    </source>
</evidence>
<sequence length="173" mass="19055">MFREGGVVGTGGYRGHEDNHNRPSPPRDWDGDVSHGDRPVPVTRPEDVGEVPATYKGDSAEGSVGVDSRALRHFAEVMDQLIAPLNDAWQDLERSGDLAAGRFNKADEISGRAKEMRSQYIAKIKKFREAYISLRDGMLNLANTYDRAEADSIEAATRANSMITNFKSTMPQG</sequence>
<feature type="compositionally biased region" description="Basic and acidic residues" evidence="1">
    <location>
        <begin position="14"/>
        <end position="38"/>
    </location>
</feature>
<name>A0A542XHK7_SALAC</name>
<evidence type="ECO:0008006" key="6">
    <source>
        <dbReference type="Google" id="ProtNLM"/>
    </source>
</evidence>
<comment type="caution">
    <text evidence="3">The sequence shown here is derived from an EMBL/GenBank/DDBJ whole genome shotgun (WGS) entry which is preliminary data.</text>
</comment>
<feature type="region of interest" description="Disordered" evidence="1">
    <location>
        <begin position="1"/>
        <end position="62"/>
    </location>
</feature>
<dbReference type="AlphaFoldDB" id="A0A542XHK7"/>
<dbReference type="Proteomes" id="UP000677457">
    <property type="component" value="Unassembled WGS sequence"/>
</dbReference>
<gene>
    <name evidence="3" type="ORF">FB564_0330</name>
    <name evidence="2" type="ORF">Sar04_46050</name>
</gene>
<accession>A0A542XHK7</accession>
<dbReference type="EMBL" id="BOQM01000049">
    <property type="protein sequence ID" value="GIM87869.1"/>
    <property type="molecule type" value="Genomic_DNA"/>
</dbReference>
<feature type="compositionally biased region" description="Gly residues" evidence="1">
    <location>
        <begin position="1"/>
        <end position="13"/>
    </location>
</feature>
<reference evidence="3 4" key="1">
    <citation type="submission" date="2019-06" db="EMBL/GenBank/DDBJ databases">
        <title>Sequencing the genomes of 1000 actinobacteria strains.</title>
        <authorList>
            <person name="Klenk H.-P."/>
        </authorList>
    </citation>
    <scope>NUCLEOTIDE SEQUENCE [LARGE SCALE GENOMIC DNA]</scope>
    <source>
        <strain evidence="3 4">DSM 44819</strain>
    </source>
</reference>
<evidence type="ECO:0000313" key="3">
    <source>
        <dbReference type="EMBL" id="TQL35290.1"/>
    </source>
</evidence>
<evidence type="ECO:0000313" key="2">
    <source>
        <dbReference type="EMBL" id="GIM87869.1"/>
    </source>
</evidence>
<evidence type="ECO:0000256" key="1">
    <source>
        <dbReference type="SAM" id="MobiDB-lite"/>
    </source>
</evidence>
<proteinExistence type="predicted"/>
<evidence type="ECO:0000313" key="5">
    <source>
        <dbReference type="Proteomes" id="UP000677457"/>
    </source>
</evidence>
<dbReference type="Proteomes" id="UP000315983">
    <property type="component" value="Unassembled WGS sequence"/>
</dbReference>
<reference evidence="2 5" key="2">
    <citation type="submission" date="2021-03" db="EMBL/GenBank/DDBJ databases">
        <title>Whole genome shotgun sequence of Salinispora arenicola NBRC 105043.</title>
        <authorList>
            <person name="Komaki H."/>
            <person name="Tamura T."/>
        </authorList>
    </citation>
    <scope>NUCLEOTIDE SEQUENCE [LARGE SCALE GENOMIC DNA]</scope>
    <source>
        <strain evidence="2 5">NBRC 105043</strain>
    </source>
</reference>
<keyword evidence="5" id="KW-1185">Reference proteome</keyword>